<dbReference type="GO" id="GO:0030288">
    <property type="term" value="C:outer membrane-bounded periplasmic space"/>
    <property type="evidence" value="ECO:0007669"/>
    <property type="project" value="InterPro"/>
</dbReference>
<dbReference type="AlphaFoldDB" id="W4Q6W1"/>
<dbReference type="Gene3D" id="3.40.190.170">
    <property type="entry name" value="Bacterial extracellular solute-binding protein, family 7"/>
    <property type="match status" value="1"/>
</dbReference>
<dbReference type="Pfam" id="PF03480">
    <property type="entry name" value="DctP"/>
    <property type="match status" value="1"/>
</dbReference>
<feature type="signal peptide" evidence="6">
    <location>
        <begin position="1"/>
        <end position="21"/>
    </location>
</feature>
<dbReference type="PANTHER" id="PTHR33376:SF4">
    <property type="entry name" value="SIALIC ACID-BINDING PERIPLASMIC PROTEIN SIAP"/>
    <property type="match status" value="1"/>
</dbReference>
<dbReference type="PROSITE" id="PS51257">
    <property type="entry name" value="PROKAR_LIPOPROTEIN"/>
    <property type="match status" value="1"/>
</dbReference>
<evidence type="ECO:0000256" key="6">
    <source>
        <dbReference type="SAM" id="SignalP"/>
    </source>
</evidence>
<evidence type="ECO:0000256" key="1">
    <source>
        <dbReference type="ARBA" id="ARBA00004196"/>
    </source>
</evidence>
<evidence type="ECO:0000313" key="8">
    <source>
        <dbReference type="Proteomes" id="UP000018890"/>
    </source>
</evidence>
<organism evidence="7 8">
    <name type="scientific">Halalkalibacter wakoensis JCM 9140</name>
    <dbReference type="NCBI Taxonomy" id="1236970"/>
    <lineage>
        <taxon>Bacteria</taxon>
        <taxon>Bacillati</taxon>
        <taxon>Bacillota</taxon>
        <taxon>Bacilli</taxon>
        <taxon>Bacillales</taxon>
        <taxon>Bacillaceae</taxon>
        <taxon>Halalkalibacter</taxon>
    </lineage>
</organism>
<feature type="chain" id="PRO_5039251081" evidence="6">
    <location>
        <begin position="22"/>
        <end position="351"/>
    </location>
</feature>
<dbReference type="CDD" id="cd13603">
    <property type="entry name" value="PBP2_TRAP_Siap_TeaA_like"/>
    <property type="match status" value="1"/>
</dbReference>
<evidence type="ECO:0000256" key="2">
    <source>
        <dbReference type="ARBA" id="ARBA00009023"/>
    </source>
</evidence>
<dbReference type="EMBL" id="BAUT01000062">
    <property type="protein sequence ID" value="GAE27742.1"/>
    <property type="molecule type" value="Genomic_DNA"/>
</dbReference>
<dbReference type="PANTHER" id="PTHR33376">
    <property type="match status" value="1"/>
</dbReference>
<dbReference type="RefSeq" id="WP_052002350.1">
    <property type="nucleotide sequence ID" value="NZ_BAUT01000062.1"/>
</dbReference>
<comment type="subcellular location">
    <subcellularLocation>
        <location evidence="1">Cell envelope</location>
    </subcellularLocation>
</comment>
<evidence type="ECO:0000256" key="5">
    <source>
        <dbReference type="SAM" id="MobiDB-lite"/>
    </source>
</evidence>
<proteinExistence type="inferred from homology"/>
<evidence type="ECO:0000256" key="3">
    <source>
        <dbReference type="ARBA" id="ARBA00022448"/>
    </source>
</evidence>
<keyword evidence="3" id="KW-0813">Transport</keyword>
<feature type="compositionally biased region" description="Low complexity" evidence="5">
    <location>
        <begin position="27"/>
        <end position="46"/>
    </location>
</feature>
<keyword evidence="8" id="KW-1185">Reference proteome</keyword>
<evidence type="ECO:0000256" key="4">
    <source>
        <dbReference type="ARBA" id="ARBA00022729"/>
    </source>
</evidence>
<gene>
    <name evidence="7" type="ORF">JCM9140_3899</name>
</gene>
<dbReference type="STRING" id="1236970.JCM9140_3899"/>
<comment type="similarity">
    <text evidence="2">Belongs to the bacterial solute-binding protein 7 family.</text>
</comment>
<name>W4Q6W1_9BACI</name>
<accession>W4Q6W1</accession>
<evidence type="ECO:0000313" key="7">
    <source>
        <dbReference type="EMBL" id="GAE27742.1"/>
    </source>
</evidence>
<feature type="region of interest" description="Disordered" evidence="5">
    <location>
        <begin position="27"/>
        <end position="48"/>
    </location>
</feature>
<comment type="caution">
    <text evidence="7">The sequence shown here is derived from an EMBL/GenBank/DDBJ whole genome shotgun (WGS) entry which is preliminary data.</text>
</comment>
<keyword evidence="4 6" id="KW-0732">Signal</keyword>
<dbReference type="InterPro" id="IPR004682">
    <property type="entry name" value="TRAP_DctP"/>
</dbReference>
<dbReference type="InterPro" id="IPR038404">
    <property type="entry name" value="TRAP_DctP_sf"/>
</dbReference>
<dbReference type="Proteomes" id="UP000018890">
    <property type="component" value="Unassembled WGS sequence"/>
</dbReference>
<dbReference type="NCBIfam" id="TIGR00787">
    <property type="entry name" value="dctP"/>
    <property type="match status" value="1"/>
</dbReference>
<sequence>MRKTSLWVSLICLFTLLLLTACGGSSSESSSTDPSQPSTESTNEDAATTEDIADAKKIVFSLDLPPTDTWSLATKEFADLVEEKTNGSIVVEVFDSAALGSQREALEGMLVGTVDGTVSLEPVSYWVEDIGLFGIPYLFESENHLETFLENEYGQELDQKMIDAGFRPLTYFMRAPRQISSNTPINSVDDLNGLQIRVPETPTAPPAFEEMGARVVTLPFGEVYSALQQNVIDAQENPLTLITANKFYEVQDYIAMTNHQYQAAYLLLSENTYQSLTPEEREAIEEAAEETKGFESALLTERIESAVEELENAGVTFTEPELNDFSDAASRAYSGYDLLMQEWIKKIQEIK</sequence>
<dbReference type="NCBIfam" id="NF037995">
    <property type="entry name" value="TRAP_S1"/>
    <property type="match status" value="1"/>
</dbReference>
<protein>
    <submittedName>
        <fullName evidence="7">TRAP-type C4-dicarboxylate transport system</fullName>
    </submittedName>
</protein>
<dbReference type="InterPro" id="IPR018389">
    <property type="entry name" value="DctP_fam"/>
</dbReference>
<reference evidence="7" key="1">
    <citation type="journal article" date="2014" name="Genome Announc.">
        <title>Draft Genome Sequences of Three Alkaliphilic Bacillus Strains, Bacillus wakoensis JCM 9140T, Bacillus akibai JCM 9157T, and Bacillus hemicellulosilyticus JCM 9152T.</title>
        <authorList>
            <person name="Yuki M."/>
            <person name="Oshima K."/>
            <person name="Suda W."/>
            <person name="Oshida Y."/>
            <person name="Kitamura K."/>
            <person name="Iida T."/>
            <person name="Hattori M."/>
            <person name="Ohkuma M."/>
        </authorList>
    </citation>
    <scope>NUCLEOTIDE SEQUENCE [LARGE SCALE GENOMIC DNA]</scope>
    <source>
        <strain evidence="7">JCM 9140</strain>
    </source>
</reference>
<dbReference type="PIRSF" id="PIRSF006470">
    <property type="entry name" value="DctB"/>
    <property type="match status" value="1"/>
</dbReference>
<dbReference type="GO" id="GO:0055085">
    <property type="term" value="P:transmembrane transport"/>
    <property type="evidence" value="ECO:0007669"/>
    <property type="project" value="InterPro"/>
</dbReference>